<sequence length="415" mass="45790">MSVWKNSNFTKYFFANGLANLGNWFDFIAVLILFRFTWKADPMLIALIPVFYALPSILFGQWAGVLADRWDQRKILIYSDWVRAVLTVILLFSSTPYVALGILLLRSTCGAISVPAQQGFMRRIVEEDQLMQAVSLNGGVIQLVKVVGPLIGGTVVSIFSTHIAMGMNALAFILSALLLYRIQIITSHVERNESAVKEGVLESWKKGWYAVIHNRIILSSLLFGLLSTLVIQMIDVQLVTLFSTLYPEREELTGWITASIGLGSLVMVLTLNRLEEIRRYGWFFGTGCFSLGLMTSGFGFLTTGESYIFIALGLAFIGGLGNGLVFAGVNYLIQREPPKEMVSRVAGIVDSSLSTLFILGPLLGGFLINNIGVLAAFRLTGSVIALIGVGGIVFQALIWKRLESKELLKEERQVE</sequence>
<dbReference type="PANTHER" id="PTHR43266">
    <property type="entry name" value="MACROLIDE-EFFLUX PROTEIN"/>
    <property type="match status" value="1"/>
</dbReference>
<reference evidence="9 10" key="1">
    <citation type="submission" date="2017-07" db="EMBL/GenBank/DDBJ databases">
        <title>Isolation and whole genome analysis of endospore-forming bacteria from heroin.</title>
        <authorList>
            <person name="Kalinowski J."/>
            <person name="Ahrens B."/>
            <person name="Al-Dilaimi A."/>
            <person name="Winkler A."/>
            <person name="Wibberg D."/>
            <person name="Schleenbecker U."/>
            <person name="Ruckert C."/>
            <person name="Wolfel R."/>
            <person name="Grass G."/>
        </authorList>
    </citation>
    <scope>NUCLEOTIDE SEQUENCE [LARGE SCALE GENOMIC DNA]</scope>
    <source>
        <strain evidence="9 10">7517-1</strain>
    </source>
</reference>
<keyword evidence="3" id="KW-1003">Cell membrane</keyword>
<feature type="transmembrane region" description="Helical" evidence="7">
    <location>
        <begin position="345"/>
        <end position="368"/>
    </location>
</feature>
<dbReference type="InterPro" id="IPR020846">
    <property type="entry name" value="MFS_dom"/>
</dbReference>
<keyword evidence="2" id="KW-0813">Transport</keyword>
<evidence type="ECO:0000259" key="8">
    <source>
        <dbReference type="PROSITE" id="PS50850"/>
    </source>
</evidence>
<keyword evidence="6 7" id="KW-0472">Membrane</keyword>
<proteinExistence type="predicted"/>
<feature type="transmembrane region" description="Helical" evidence="7">
    <location>
        <begin position="12"/>
        <end position="36"/>
    </location>
</feature>
<comment type="caution">
    <text evidence="9">The sequence shown here is derived from an EMBL/GenBank/DDBJ whole genome shotgun (WGS) entry which is preliminary data.</text>
</comment>
<organism evidence="9 10">
    <name type="scientific">Terribacillus saccharophilus</name>
    <dbReference type="NCBI Taxonomy" id="361277"/>
    <lineage>
        <taxon>Bacteria</taxon>
        <taxon>Bacillati</taxon>
        <taxon>Bacillota</taxon>
        <taxon>Bacilli</taxon>
        <taxon>Bacillales</taxon>
        <taxon>Bacillaceae</taxon>
        <taxon>Terribacillus</taxon>
    </lineage>
</organism>
<evidence type="ECO:0000256" key="2">
    <source>
        <dbReference type="ARBA" id="ARBA00022448"/>
    </source>
</evidence>
<name>A0ABX4GYI3_9BACI</name>
<feature type="transmembrane region" description="Helical" evidence="7">
    <location>
        <begin position="374"/>
        <end position="399"/>
    </location>
</feature>
<feature type="transmembrane region" description="Helical" evidence="7">
    <location>
        <begin position="254"/>
        <end position="274"/>
    </location>
</feature>
<feature type="transmembrane region" description="Helical" evidence="7">
    <location>
        <begin position="163"/>
        <end position="182"/>
    </location>
</feature>
<keyword evidence="5 7" id="KW-1133">Transmembrane helix</keyword>
<dbReference type="PROSITE" id="PS50850">
    <property type="entry name" value="MFS"/>
    <property type="match status" value="1"/>
</dbReference>
<evidence type="ECO:0000256" key="7">
    <source>
        <dbReference type="SAM" id="Phobius"/>
    </source>
</evidence>
<feature type="transmembrane region" description="Helical" evidence="7">
    <location>
        <begin position="43"/>
        <end position="64"/>
    </location>
</feature>
<keyword evidence="4 7" id="KW-0812">Transmembrane</keyword>
<dbReference type="PANTHER" id="PTHR43266:SF2">
    <property type="entry name" value="MAJOR FACILITATOR SUPERFAMILY (MFS) PROFILE DOMAIN-CONTAINING PROTEIN"/>
    <property type="match status" value="1"/>
</dbReference>
<dbReference type="RefSeq" id="WP_095218974.1">
    <property type="nucleotide sequence ID" value="NZ_NPBJ01000018.1"/>
</dbReference>
<evidence type="ECO:0000256" key="3">
    <source>
        <dbReference type="ARBA" id="ARBA00022475"/>
    </source>
</evidence>
<evidence type="ECO:0000256" key="1">
    <source>
        <dbReference type="ARBA" id="ARBA00004651"/>
    </source>
</evidence>
<dbReference type="Proteomes" id="UP000216852">
    <property type="component" value="Unassembled WGS sequence"/>
</dbReference>
<evidence type="ECO:0000313" key="9">
    <source>
        <dbReference type="EMBL" id="PAD99932.1"/>
    </source>
</evidence>
<protein>
    <recommendedName>
        <fullName evidence="8">Major facilitator superfamily (MFS) profile domain-containing protein</fullName>
    </recommendedName>
</protein>
<dbReference type="Gene3D" id="1.20.1250.20">
    <property type="entry name" value="MFS general substrate transporter like domains"/>
    <property type="match status" value="1"/>
</dbReference>
<feature type="transmembrane region" description="Helical" evidence="7">
    <location>
        <begin position="84"/>
        <end position="105"/>
    </location>
</feature>
<evidence type="ECO:0000256" key="5">
    <source>
        <dbReference type="ARBA" id="ARBA00022989"/>
    </source>
</evidence>
<evidence type="ECO:0000256" key="4">
    <source>
        <dbReference type="ARBA" id="ARBA00022692"/>
    </source>
</evidence>
<feature type="transmembrane region" description="Helical" evidence="7">
    <location>
        <begin position="216"/>
        <end position="234"/>
    </location>
</feature>
<feature type="transmembrane region" description="Helical" evidence="7">
    <location>
        <begin position="281"/>
        <end position="301"/>
    </location>
</feature>
<evidence type="ECO:0000313" key="10">
    <source>
        <dbReference type="Proteomes" id="UP000216852"/>
    </source>
</evidence>
<comment type="subcellular location">
    <subcellularLocation>
        <location evidence="1">Cell membrane</location>
        <topology evidence="1">Multi-pass membrane protein</topology>
    </subcellularLocation>
</comment>
<dbReference type="PRINTS" id="PR01988">
    <property type="entry name" value="EXPORTERBACE"/>
</dbReference>
<feature type="transmembrane region" description="Helical" evidence="7">
    <location>
        <begin position="307"/>
        <end position="333"/>
    </location>
</feature>
<dbReference type="InterPro" id="IPR022324">
    <property type="entry name" value="Bacilysin_exporter_BacE_put"/>
</dbReference>
<dbReference type="Pfam" id="PF07690">
    <property type="entry name" value="MFS_1"/>
    <property type="match status" value="1"/>
</dbReference>
<keyword evidence="10" id="KW-1185">Reference proteome</keyword>
<dbReference type="CDD" id="cd06173">
    <property type="entry name" value="MFS_MefA_like"/>
    <property type="match status" value="1"/>
</dbReference>
<dbReference type="InterPro" id="IPR036259">
    <property type="entry name" value="MFS_trans_sf"/>
</dbReference>
<gene>
    <name evidence="9" type="ORF">CHH48_09850</name>
</gene>
<feature type="domain" description="Major facilitator superfamily (MFS) profile" evidence="8">
    <location>
        <begin position="216"/>
        <end position="415"/>
    </location>
</feature>
<dbReference type="SUPFAM" id="SSF103473">
    <property type="entry name" value="MFS general substrate transporter"/>
    <property type="match status" value="1"/>
</dbReference>
<accession>A0ABX4GYI3</accession>
<dbReference type="InterPro" id="IPR011701">
    <property type="entry name" value="MFS"/>
</dbReference>
<dbReference type="EMBL" id="NPBJ01000018">
    <property type="protein sequence ID" value="PAD99932.1"/>
    <property type="molecule type" value="Genomic_DNA"/>
</dbReference>
<evidence type="ECO:0000256" key="6">
    <source>
        <dbReference type="ARBA" id="ARBA00023136"/>
    </source>
</evidence>